<proteinExistence type="predicted"/>
<feature type="compositionally biased region" description="Polar residues" evidence="1">
    <location>
        <begin position="1"/>
        <end position="11"/>
    </location>
</feature>
<dbReference type="AlphaFoldDB" id="A0A6S6WPQ8"/>
<reference evidence="2" key="1">
    <citation type="submission" date="2021-02" db="EMBL/GenBank/DDBJ databases">
        <authorList>
            <person name="Syme A R."/>
            <person name="Syme A R."/>
            <person name="Moolhuijzen P."/>
        </authorList>
    </citation>
    <scope>NUCLEOTIDE SEQUENCE</scope>
    <source>
        <strain evidence="2">W1-1</strain>
    </source>
</reference>
<evidence type="ECO:0000256" key="1">
    <source>
        <dbReference type="SAM" id="MobiDB-lite"/>
    </source>
</evidence>
<evidence type="ECO:0000313" key="2">
    <source>
        <dbReference type="EMBL" id="CAE7213231.1"/>
    </source>
</evidence>
<name>A0A6S6WPQ8_9PLEO</name>
<sequence length="171" mass="19500">METTSTGNELQTTKDAHQATRSPDKTLDDLPREMLLEIVKWLGCMPASDYHKSLHSLCLVKPFNPAATQLLYGGETLHVTSHLLLRTVLQKPRLAALIQRLHLNHTRQCYGLEDDELIAEKEIPLSTEDEDLFHRAAVRLGLSERSSFEEWKQCPGLQVRCLFHMRQTSVV</sequence>
<organism evidence="2 3">
    <name type="scientific">Pyrenophora teres f. teres</name>
    <dbReference type="NCBI Taxonomy" id="97479"/>
    <lineage>
        <taxon>Eukaryota</taxon>
        <taxon>Fungi</taxon>
        <taxon>Dikarya</taxon>
        <taxon>Ascomycota</taxon>
        <taxon>Pezizomycotina</taxon>
        <taxon>Dothideomycetes</taxon>
        <taxon>Pleosporomycetidae</taxon>
        <taxon>Pleosporales</taxon>
        <taxon>Pleosporineae</taxon>
        <taxon>Pleosporaceae</taxon>
        <taxon>Pyrenophora</taxon>
    </lineage>
</organism>
<feature type="compositionally biased region" description="Basic and acidic residues" evidence="1">
    <location>
        <begin position="12"/>
        <end position="26"/>
    </location>
</feature>
<accession>A0A6S6WPQ8</accession>
<dbReference type="EMBL" id="HG992986">
    <property type="protein sequence ID" value="CAE7213231.1"/>
    <property type="molecule type" value="Genomic_DNA"/>
</dbReference>
<gene>
    <name evidence="2" type="ORF">PTTW11_10419</name>
</gene>
<evidence type="ECO:0000313" key="3">
    <source>
        <dbReference type="Proteomes" id="UP000472372"/>
    </source>
</evidence>
<feature type="region of interest" description="Disordered" evidence="1">
    <location>
        <begin position="1"/>
        <end position="26"/>
    </location>
</feature>
<protein>
    <submittedName>
        <fullName evidence="2">Uncharacterized protein</fullName>
    </submittedName>
</protein>
<dbReference type="Proteomes" id="UP000472372">
    <property type="component" value="Chromosome 10"/>
</dbReference>